<feature type="transmembrane region" description="Helical" evidence="5">
    <location>
        <begin position="51"/>
        <end position="74"/>
    </location>
</feature>
<comment type="caution">
    <text evidence="6">The sequence shown here is derived from an EMBL/GenBank/DDBJ whole genome shotgun (WGS) entry which is preliminary data.</text>
</comment>
<evidence type="ECO:0000256" key="3">
    <source>
        <dbReference type="ARBA" id="ARBA00022989"/>
    </source>
</evidence>
<accession>A0A9P4YYA6</accession>
<feature type="transmembrane region" description="Helical" evidence="5">
    <location>
        <begin position="86"/>
        <end position="108"/>
    </location>
</feature>
<evidence type="ECO:0000313" key="7">
    <source>
        <dbReference type="Proteomes" id="UP000749293"/>
    </source>
</evidence>
<evidence type="ECO:0000256" key="5">
    <source>
        <dbReference type="SAM" id="Phobius"/>
    </source>
</evidence>
<dbReference type="GO" id="GO:0016020">
    <property type="term" value="C:membrane"/>
    <property type="evidence" value="ECO:0007669"/>
    <property type="project" value="InterPro"/>
</dbReference>
<keyword evidence="7" id="KW-1185">Reference proteome</keyword>
<feature type="transmembrane region" description="Helical" evidence="5">
    <location>
        <begin position="20"/>
        <end position="39"/>
    </location>
</feature>
<feature type="transmembrane region" description="Helical" evidence="5">
    <location>
        <begin position="193"/>
        <end position="214"/>
    </location>
</feature>
<organism evidence="6 7">
    <name type="scientific">Geosmithia morbida</name>
    <dbReference type="NCBI Taxonomy" id="1094350"/>
    <lineage>
        <taxon>Eukaryota</taxon>
        <taxon>Fungi</taxon>
        <taxon>Dikarya</taxon>
        <taxon>Ascomycota</taxon>
        <taxon>Pezizomycotina</taxon>
        <taxon>Sordariomycetes</taxon>
        <taxon>Hypocreomycetidae</taxon>
        <taxon>Hypocreales</taxon>
        <taxon>Bionectriaceae</taxon>
        <taxon>Geosmithia</taxon>
    </lineage>
</organism>
<protein>
    <submittedName>
        <fullName evidence="6">FAR-17a/AIG1-like protein</fullName>
    </submittedName>
</protein>
<dbReference type="GeneID" id="55971955"/>
<evidence type="ECO:0000256" key="2">
    <source>
        <dbReference type="ARBA" id="ARBA00022692"/>
    </source>
</evidence>
<evidence type="ECO:0000256" key="1">
    <source>
        <dbReference type="ARBA" id="ARBA00004127"/>
    </source>
</evidence>
<feature type="transmembrane region" description="Helical" evidence="5">
    <location>
        <begin position="149"/>
        <end position="168"/>
    </location>
</feature>
<dbReference type="OrthoDB" id="1898221at2759"/>
<dbReference type="Proteomes" id="UP000749293">
    <property type="component" value="Unassembled WGS sequence"/>
</dbReference>
<keyword evidence="4 5" id="KW-0472">Membrane</keyword>
<dbReference type="EMBL" id="JAANYQ010000005">
    <property type="protein sequence ID" value="KAF4124014.1"/>
    <property type="molecule type" value="Genomic_DNA"/>
</dbReference>
<gene>
    <name evidence="6" type="ORF">GMORB2_5730</name>
</gene>
<evidence type="ECO:0000313" key="6">
    <source>
        <dbReference type="EMBL" id="KAF4124014.1"/>
    </source>
</evidence>
<sequence length="229" mass="24962">MSRQHPLQRLASPSPTVSLALHLAGVASFSYNFYFLTTWDVPIADAYGWHFQFLTILGLSAALLAFSLAALADLTLSPALFRAKNVVAVLAAPVEVVVAILYWGLYLIDPTLLVEGDFQLPLLVDMGFHLAPAVLLAADFVLLSPPWTVPAYGVVALSGSLASAYWIWVEHCFSHNGWYPYPIFALLSTPQRLLLFTFAAFLSTGSSIGLSWVYGKVNGYEGVPVKKIQ</sequence>
<dbReference type="RefSeq" id="XP_035322666.1">
    <property type="nucleotide sequence ID" value="XM_035467700.1"/>
</dbReference>
<dbReference type="InterPro" id="IPR006838">
    <property type="entry name" value="ADTRP_AIG1"/>
</dbReference>
<dbReference type="AlphaFoldDB" id="A0A9P4YYA6"/>
<proteinExistence type="predicted"/>
<reference evidence="6" key="1">
    <citation type="submission" date="2020-03" db="EMBL/GenBank/DDBJ databases">
        <title>Site-based positive gene gene selection in Geosmithia morbida across the United States reveals a broad range of putative effectors and factors for local host and environmental adapation.</title>
        <authorList>
            <person name="Onufrak A."/>
            <person name="Murdoch R.W."/>
            <person name="Gazis R."/>
            <person name="Huff M."/>
            <person name="Staton M."/>
            <person name="Klingeman W."/>
            <person name="Hadziabdic D."/>
        </authorList>
    </citation>
    <scope>NUCLEOTIDE SEQUENCE</scope>
    <source>
        <strain evidence="6">1262</strain>
    </source>
</reference>
<dbReference type="PANTHER" id="PTHR10989:SF16">
    <property type="entry name" value="AT02829P-RELATED"/>
    <property type="match status" value="1"/>
</dbReference>
<dbReference type="PANTHER" id="PTHR10989">
    <property type="entry name" value="ANDROGEN-INDUCED PROTEIN 1-RELATED"/>
    <property type="match status" value="1"/>
</dbReference>
<feature type="transmembrane region" description="Helical" evidence="5">
    <location>
        <begin position="120"/>
        <end position="142"/>
    </location>
</feature>
<name>A0A9P4YYA6_9HYPO</name>
<keyword evidence="3 5" id="KW-1133">Transmembrane helix</keyword>
<keyword evidence="2 5" id="KW-0812">Transmembrane</keyword>
<comment type="subcellular location">
    <subcellularLocation>
        <location evidence="1">Endomembrane system</location>
        <topology evidence="1">Multi-pass membrane protein</topology>
    </subcellularLocation>
</comment>
<dbReference type="Pfam" id="PF04750">
    <property type="entry name" value="Far-17a_AIG1"/>
    <property type="match status" value="1"/>
</dbReference>
<dbReference type="GO" id="GO:0012505">
    <property type="term" value="C:endomembrane system"/>
    <property type="evidence" value="ECO:0007669"/>
    <property type="project" value="UniProtKB-SubCell"/>
</dbReference>
<evidence type="ECO:0000256" key="4">
    <source>
        <dbReference type="ARBA" id="ARBA00023136"/>
    </source>
</evidence>